<feature type="transmembrane region" description="Helical" evidence="1">
    <location>
        <begin position="20"/>
        <end position="41"/>
    </location>
</feature>
<evidence type="ECO:0000313" key="3">
    <source>
        <dbReference type="Proteomes" id="UP000807469"/>
    </source>
</evidence>
<keyword evidence="1" id="KW-0472">Membrane</keyword>
<dbReference type="AlphaFoldDB" id="A0A9P6D0N8"/>
<keyword evidence="3" id="KW-1185">Reference proteome</keyword>
<gene>
    <name evidence="2" type="ORF">BDN70DRAFT_20432</name>
</gene>
<reference evidence="2" key="1">
    <citation type="submission" date="2020-11" db="EMBL/GenBank/DDBJ databases">
        <authorList>
            <consortium name="DOE Joint Genome Institute"/>
            <person name="Ahrendt S."/>
            <person name="Riley R."/>
            <person name="Andreopoulos W."/>
            <person name="Labutti K."/>
            <person name="Pangilinan J."/>
            <person name="Ruiz-Duenas F.J."/>
            <person name="Barrasa J.M."/>
            <person name="Sanchez-Garcia M."/>
            <person name="Camarero S."/>
            <person name="Miyauchi S."/>
            <person name="Serrano A."/>
            <person name="Linde D."/>
            <person name="Babiker R."/>
            <person name="Drula E."/>
            <person name="Ayuso-Fernandez I."/>
            <person name="Pacheco R."/>
            <person name="Padilla G."/>
            <person name="Ferreira P."/>
            <person name="Barriuso J."/>
            <person name="Kellner H."/>
            <person name="Castanera R."/>
            <person name="Alfaro M."/>
            <person name="Ramirez L."/>
            <person name="Pisabarro A.G."/>
            <person name="Kuo A."/>
            <person name="Tritt A."/>
            <person name="Lipzen A."/>
            <person name="He G."/>
            <person name="Yan M."/>
            <person name="Ng V."/>
            <person name="Cullen D."/>
            <person name="Martin F."/>
            <person name="Rosso M.-N."/>
            <person name="Henrissat B."/>
            <person name="Hibbett D."/>
            <person name="Martinez A.T."/>
            <person name="Grigoriev I.V."/>
        </authorList>
    </citation>
    <scope>NUCLEOTIDE SEQUENCE</scope>
    <source>
        <strain evidence="2">CIRM-BRFM 674</strain>
    </source>
</reference>
<name>A0A9P6D0N8_9AGAR</name>
<protein>
    <submittedName>
        <fullName evidence="2">Uncharacterized protein</fullName>
    </submittedName>
</protein>
<dbReference type="Proteomes" id="UP000807469">
    <property type="component" value="Unassembled WGS sequence"/>
</dbReference>
<organism evidence="2 3">
    <name type="scientific">Pholiota conissans</name>
    <dbReference type="NCBI Taxonomy" id="109636"/>
    <lineage>
        <taxon>Eukaryota</taxon>
        <taxon>Fungi</taxon>
        <taxon>Dikarya</taxon>
        <taxon>Basidiomycota</taxon>
        <taxon>Agaricomycotina</taxon>
        <taxon>Agaricomycetes</taxon>
        <taxon>Agaricomycetidae</taxon>
        <taxon>Agaricales</taxon>
        <taxon>Agaricineae</taxon>
        <taxon>Strophariaceae</taxon>
        <taxon>Pholiota</taxon>
    </lineage>
</organism>
<evidence type="ECO:0000256" key="1">
    <source>
        <dbReference type="SAM" id="Phobius"/>
    </source>
</evidence>
<keyword evidence="1" id="KW-0812">Transmembrane</keyword>
<evidence type="ECO:0000313" key="2">
    <source>
        <dbReference type="EMBL" id="KAF9486547.1"/>
    </source>
</evidence>
<keyword evidence="1" id="KW-1133">Transmembrane helix</keyword>
<accession>A0A9P6D0N8</accession>
<comment type="caution">
    <text evidence="2">The sequence shown here is derived from an EMBL/GenBank/DDBJ whole genome shotgun (WGS) entry which is preliminary data.</text>
</comment>
<sequence length="164" mass="18869">MILRWNHTLHPIVVLTLDDLIMMKIVGFTFRAISWTPYYLGYKMPRRSGRRDCAALQRVCVTSRASAGLVTCHQFPRTPNFHRIPSLASCKLALLFLATKHQKTLRSPDPDNLIIFSHIHIASFYAFGETEALLFNIYTQHRSRFLPVRSLLCFYNESTPGGWA</sequence>
<dbReference type="EMBL" id="MU155130">
    <property type="protein sequence ID" value="KAF9486547.1"/>
    <property type="molecule type" value="Genomic_DNA"/>
</dbReference>
<proteinExistence type="predicted"/>